<feature type="compositionally biased region" description="Polar residues" evidence="1">
    <location>
        <begin position="102"/>
        <end position="120"/>
    </location>
</feature>
<reference evidence="2" key="1">
    <citation type="journal article" date="2018" name="BMC Genomics">
        <title>Comparative genomics of the wheat fungal pathogen Pyrenophora tritici-repentis reveals chromosomal variations and genome plasticity.</title>
        <authorList>
            <person name="Moolhuijzen P."/>
            <person name="See P.T."/>
            <person name="Hane J.K."/>
            <person name="Shi G."/>
            <person name="Liu Z."/>
            <person name="Oliver R.P."/>
            <person name="Moffat C.S."/>
        </authorList>
    </citation>
    <scope>NUCLEOTIDE SEQUENCE [LARGE SCALE GENOMIC DNA]</scope>
    <source>
        <strain evidence="2">M4</strain>
    </source>
</reference>
<keyword evidence="2" id="KW-0131">Cell cycle</keyword>
<feature type="compositionally biased region" description="Low complexity" evidence="1">
    <location>
        <begin position="121"/>
        <end position="167"/>
    </location>
</feature>
<dbReference type="GO" id="GO:0051301">
    <property type="term" value="P:cell division"/>
    <property type="evidence" value="ECO:0007669"/>
    <property type="project" value="UniProtKB-KW"/>
</dbReference>
<protein>
    <submittedName>
        <fullName evidence="2">ZipA, Cell division protein</fullName>
    </submittedName>
</protein>
<organism evidence="3 4">
    <name type="scientific">Pyrenophora tritici-repentis</name>
    <dbReference type="NCBI Taxonomy" id="45151"/>
    <lineage>
        <taxon>Eukaryota</taxon>
        <taxon>Fungi</taxon>
        <taxon>Dikarya</taxon>
        <taxon>Ascomycota</taxon>
        <taxon>Pezizomycotina</taxon>
        <taxon>Dothideomycetes</taxon>
        <taxon>Pleosporomycetidae</taxon>
        <taxon>Pleosporales</taxon>
        <taxon>Pleosporineae</taxon>
        <taxon>Pleosporaceae</taxon>
        <taxon>Pyrenophora</taxon>
    </lineage>
</organism>
<evidence type="ECO:0000313" key="4">
    <source>
        <dbReference type="Proteomes" id="UP000249757"/>
    </source>
</evidence>
<dbReference type="Proteomes" id="UP000249757">
    <property type="component" value="Unassembled WGS sequence"/>
</dbReference>
<dbReference type="EMBL" id="NQIK02000005">
    <property type="protein sequence ID" value="KAF7570309.1"/>
    <property type="molecule type" value="Genomic_DNA"/>
</dbReference>
<evidence type="ECO:0000313" key="3">
    <source>
        <dbReference type="EMBL" id="KAI1508327.1"/>
    </source>
</evidence>
<reference evidence="4" key="4">
    <citation type="journal article" date="2022" name="Microb. Genom.">
        <title>A global pangenome for the wheat fungal pathogen Pyrenophora tritici-repentis and prediction of effector protein structural homology.</title>
        <authorList>
            <person name="Moolhuijzen P.M."/>
            <person name="See P.T."/>
            <person name="Shi G."/>
            <person name="Powell H.R."/>
            <person name="Cockram J."/>
            <person name="Jorgensen L.N."/>
            <person name="Benslimane H."/>
            <person name="Strelkov S.E."/>
            <person name="Turner J."/>
            <person name="Liu Z."/>
            <person name="Moffat C.S."/>
        </authorList>
    </citation>
    <scope>NUCLEOTIDE SEQUENCE [LARGE SCALE GENOMIC DNA]</scope>
</reference>
<accession>A0A2W1H382</accession>
<gene>
    <name evidence="3" type="ORF">Ptr86124_012815</name>
    <name evidence="2" type="ORF">PtrM4_103110</name>
</gene>
<sequence>MSDAKPLVITHFTENTSETDHYAYESMIDRIHTSNMAVPSRLTATSELDPAHLNGERRNFEAHHMPVFTAAPPAAHQYDHTLLMAPSNHMPRLPPQLARTQPQLNVQSQAHVQLQSHAQLQSHVRLQSHVQSQSHVQPQPHVQSLPHLQSQPHEQPQPQVQPRQAQPSTDHVITREMVCGRIWALLRDNLTSWWSDNSAAMKCVTDRMNHDLLCMNKRLALGPKGLSSVSDIFCSIGHQGIYHYMCLAVNPGWGNVVILLKGELCDLEGRDPMRDKEAMQVCSEGFSKEAMKVFQNAVADTQRRQNR</sequence>
<evidence type="ECO:0000256" key="1">
    <source>
        <dbReference type="SAM" id="MobiDB-lite"/>
    </source>
</evidence>
<feature type="region of interest" description="Disordered" evidence="1">
    <location>
        <begin position="102"/>
        <end position="171"/>
    </location>
</feature>
<dbReference type="AlphaFoldDB" id="A0A2W1H382"/>
<dbReference type="Proteomes" id="UP000245464">
    <property type="component" value="Chromosome 5"/>
</dbReference>
<keyword evidence="4" id="KW-1185">Reference proteome</keyword>
<proteinExistence type="predicted"/>
<dbReference type="OrthoDB" id="3682974at2759"/>
<reference evidence="3" key="2">
    <citation type="submission" date="2021-05" db="EMBL/GenBank/DDBJ databases">
        <authorList>
            <person name="Moolhuijzen P.M."/>
            <person name="Moffat C.S."/>
        </authorList>
    </citation>
    <scope>NUCLEOTIDE SEQUENCE</scope>
    <source>
        <strain evidence="3">86-124</strain>
    </source>
</reference>
<evidence type="ECO:0000313" key="2">
    <source>
        <dbReference type="EMBL" id="KAF7570309.1"/>
    </source>
</evidence>
<name>A0A2W1H382_9PLEO</name>
<dbReference type="EMBL" id="NRDI02000027">
    <property type="protein sequence ID" value="KAI1508327.1"/>
    <property type="molecule type" value="Genomic_DNA"/>
</dbReference>
<comment type="caution">
    <text evidence="3">The sequence shown here is derived from an EMBL/GenBank/DDBJ whole genome shotgun (WGS) entry which is preliminary data.</text>
</comment>
<keyword evidence="2" id="KW-0132">Cell division</keyword>
<reference evidence="3" key="3">
    <citation type="journal article" date="2022" name="bioRxiv">
        <title>A global pangenome for the wheat fungal pathogen Pyrenophora tritici-repentis and prediction of effector protein structural homology.</title>
        <authorList>
            <person name="Moolhuijzen P."/>
            <person name="See P.T."/>
            <person name="Shi G."/>
            <person name="Powell H.R."/>
            <person name="Cockram J."/>
            <person name="Jorgensen L.N."/>
            <person name="Benslimane H."/>
            <person name="Strelkov S.E."/>
            <person name="Turner J."/>
            <person name="Liu Z."/>
            <person name="Moffat C.S."/>
        </authorList>
    </citation>
    <scope>NUCLEOTIDE SEQUENCE</scope>
    <source>
        <strain evidence="3">86-124</strain>
    </source>
</reference>